<reference evidence="4 5" key="1">
    <citation type="journal article" date="2018" name="New Phytol.">
        <title>Comparative genomics and transcriptomics depict ericoid mycorrhizal fungi as versatile saprotrophs and plant mutualists.</title>
        <authorList>
            <person name="Martino E."/>
            <person name="Morin E."/>
            <person name="Grelet G.A."/>
            <person name="Kuo A."/>
            <person name="Kohler A."/>
            <person name="Daghino S."/>
            <person name="Barry K.W."/>
            <person name="Cichocki N."/>
            <person name="Clum A."/>
            <person name="Dockter R.B."/>
            <person name="Hainaut M."/>
            <person name="Kuo R.C."/>
            <person name="LaButti K."/>
            <person name="Lindahl B.D."/>
            <person name="Lindquist E.A."/>
            <person name="Lipzen A."/>
            <person name="Khouja H.R."/>
            <person name="Magnuson J."/>
            <person name="Murat C."/>
            <person name="Ohm R.A."/>
            <person name="Singer S.W."/>
            <person name="Spatafora J.W."/>
            <person name="Wang M."/>
            <person name="Veneault-Fourrey C."/>
            <person name="Henrissat B."/>
            <person name="Grigoriev I.V."/>
            <person name="Martin F.M."/>
            <person name="Perotto S."/>
        </authorList>
    </citation>
    <scope>NUCLEOTIDE SEQUENCE [LARGE SCALE GENOMIC DNA]</scope>
    <source>
        <strain evidence="4 5">ATCC 22711</strain>
    </source>
</reference>
<dbReference type="SUPFAM" id="SSF51735">
    <property type="entry name" value="NAD(P)-binding Rossmann-fold domains"/>
    <property type="match status" value="1"/>
</dbReference>
<dbReference type="PANTHER" id="PTHR43439:SF2">
    <property type="entry name" value="ENZYME, PUTATIVE (JCVI)-RELATED"/>
    <property type="match status" value="1"/>
</dbReference>
<dbReference type="OrthoDB" id="429813at2759"/>
<dbReference type="InterPro" id="IPR036291">
    <property type="entry name" value="NAD(P)-bd_dom_sf"/>
</dbReference>
<dbReference type="SUPFAM" id="SSF56801">
    <property type="entry name" value="Acetyl-CoA synthetase-like"/>
    <property type="match status" value="1"/>
</dbReference>
<dbReference type="InterPro" id="IPR013120">
    <property type="entry name" value="FAR_NAD-bd"/>
</dbReference>
<sequence>MPPSPDVTTFGRRLPPHIVDARAASGYERPYALYPRSSDPADGFHTISYSRLANAVNRVAWWIDEKLSQDLGKEEDHFVYLGPNDLRYIIFILATMKTGRKILICSLRNTVDAQLSLFQRTNCKALVSCSSLATGLQALFTASENVRKIQAPTLDEVLAEDVVPHYAFEKTFEEVADERFLTLHTSGTSGNPKPISWNMKWFMQSDAGNELPTDQGPSLEESSLRHENMLSLLPCFHAAGLILSFYPIFHETTIVLGHPDVPLSGGYIVKLLSSDIITGLLTPPSILGEISKDPAGIQTLAKLKHVGYGGGPLPPNIGKVLAPALPHLFSILGTTENGIFFSVSGGSEHWDSIRFYTGIGYNFEGVSDGVFELVIVNDSKTNKYHGIFETFPHLQEFRTGDLYSQSAPGWWRYLGRADDIIVLSNGEKINPIPLENIIASHPKIRAALVVGEYRFSPSVLVEMEDSYIPTTPEEKREALNEIWTHVQEANKVAPAFAKIPKSLILFTTREKPFIRAGKGVVQRQNNVKAYSKELDQLFSSQETDLLTEGLTLVTPLSASAIKTFTREVYLQALETKDIKNLSDLKDSDNVFERGMDSLCVTVIVQRLRAALASCGADLNLGSIDSRLVYSAPSIGQMAEALIALVEKRNGVHAEDPTSTSSQRQRRMEEILLKYSKDIPSKPASNGSVNGSAAHTKPWSVILTGTTGSLGSYLLAALESLPKSQVAKIFCLNRSADSQQRQKKLSLSRGLNASWEDGRVEFLHADFSQPDFGLGAETYARLLDEATVIIHSAWKVDFNLTIESFEPQIRGVRNFLDFSFSSKNHAPFIFVSSISTALGWLTKNPKSAVPESIIRDFDAPEDLGYGESKYVSELLVEKFTNATGITTAIFRTGQIAGPLSKSGSWNKHEWFPSILASSKHLQVLPSTLGSMETIDWIPVDRLASIMIELTDTLLHKPASSQTHVYNLVNRNFTAWSSLLPSIQQPLKIPRTLPLQDWVLELEKSATENFAIDRNPAVKLLDFFRGMSAKNTQEDMKPNYEVRNLVSDSKGAAKLEMVGMEWMRLWLLQWGF</sequence>
<keyword evidence="1" id="KW-0596">Phosphopantetheine</keyword>
<dbReference type="Gene3D" id="1.10.1200.10">
    <property type="entry name" value="ACP-like"/>
    <property type="match status" value="1"/>
</dbReference>
<dbReference type="Gene3D" id="3.40.50.720">
    <property type="entry name" value="NAD(P)-binding Rossmann-like Domain"/>
    <property type="match status" value="1"/>
</dbReference>
<organism evidence="4 5">
    <name type="scientific">Amorphotheca resinae ATCC 22711</name>
    <dbReference type="NCBI Taxonomy" id="857342"/>
    <lineage>
        <taxon>Eukaryota</taxon>
        <taxon>Fungi</taxon>
        <taxon>Dikarya</taxon>
        <taxon>Ascomycota</taxon>
        <taxon>Pezizomycotina</taxon>
        <taxon>Leotiomycetes</taxon>
        <taxon>Helotiales</taxon>
        <taxon>Amorphothecaceae</taxon>
        <taxon>Amorphotheca</taxon>
    </lineage>
</organism>
<evidence type="ECO:0000259" key="3">
    <source>
        <dbReference type="SMART" id="SM00823"/>
    </source>
</evidence>
<dbReference type="RefSeq" id="XP_024725661.1">
    <property type="nucleotide sequence ID" value="XM_024863230.1"/>
</dbReference>
<dbReference type="Pfam" id="PF23562">
    <property type="entry name" value="AMP-binding_C_3"/>
    <property type="match status" value="1"/>
</dbReference>
<dbReference type="PANTHER" id="PTHR43439">
    <property type="entry name" value="PHENYLACETATE-COENZYME A LIGASE"/>
    <property type="match status" value="1"/>
</dbReference>
<name>A0A2T3BFE5_AMORE</name>
<keyword evidence="5" id="KW-1185">Reference proteome</keyword>
<gene>
    <name evidence="4" type="ORF">M430DRAFT_15369</name>
</gene>
<dbReference type="AlphaFoldDB" id="A0A2T3BFE5"/>
<dbReference type="STRING" id="857342.A0A2T3BFE5"/>
<dbReference type="InterPro" id="IPR020806">
    <property type="entry name" value="PKS_PP-bd"/>
</dbReference>
<dbReference type="Proteomes" id="UP000241818">
    <property type="component" value="Unassembled WGS sequence"/>
</dbReference>
<keyword evidence="2" id="KW-0597">Phosphoprotein</keyword>
<dbReference type="InterPro" id="IPR042099">
    <property type="entry name" value="ANL_N_sf"/>
</dbReference>
<dbReference type="InParanoid" id="A0A2T3BFE5"/>
<dbReference type="EMBL" id="KZ679006">
    <property type="protein sequence ID" value="PSS28136.1"/>
    <property type="molecule type" value="Genomic_DNA"/>
</dbReference>
<evidence type="ECO:0000256" key="1">
    <source>
        <dbReference type="ARBA" id="ARBA00022450"/>
    </source>
</evidence>
<accession>A0A2T3BFE5</accession>
<dbReference type="Gene3D" id="3.40.50.12780">
    <property type="entry name" value="N-terminal domain of ligase-like"/>
    <property type="match status" value="1"/>
</dbReference>
<dbReference type="Pfam" id="PF07993">
    <property type="entry name" value="NAD_binding_4"/>
    <property type="match status" value="1"/>
</dbReference>
<dbReference type="Pfam" id="PF00501">
    <property type="entry name" value="AMP-binding"/>
    <property type="match status" value="1"/>
</dbReference>
<protein>
    <recommendedName>
        <fullName evidence="3">Polyketide synthase-like phosphopantetheine-binding domain-containing protein</fullName>
    </recommendedName>
</protein>
<dbReference type="SMART" id="SM00823">
    <property type="entry name" value="PKS_PP"/>
    <property type="match status" value="1"/>
</dbReference>
<dbReference type="InterPro" id="IPR051414">
    <property type="entry name" value="Adenylate-forming_Reductase"/>
</dbReference>
<dbReference type="GO" id="GO:0031177">
    <property type="term" value="F:phosphopantetheine binding"/>
    <property type="evidence" value="ECO:0007669"/>
    <property type="project" value="InterPro"/>
</dbReference>
<evidence type="ECO:0000256" key="2">
    <source>
        <dbReference type="ARBA" id="ARBA00022553"/>
    </source>
</evidence>
<evidence type="ECO:0000313" key="5">
    <source>
        <dbReference type="Proteomes" id="UP000241818"/>
    </source>
</evidence>
<dbReference type="GeneID" id="36571311"/>
<dbReference type="InterPro" id="IPR036736">
    <property type="entry name" value="ACP-like_sf"/>
</dbReference>
<proteinExistence type="predicted"/>
<evidence type="ECO:0000313" key="4">
    <source>
        <dbReference type="EMBL" id="PSS28136.1"/>
    </source>
</evidence>
<feature type="domain" description="Polyketide synthase-like phosphopantetheine-binding" evidence="3">
    <location>
        <begin position="567"/>
        <end position="645"/>
    </location>
</feature>
<dbReference type="InterPro" id="IPR000873">
    <property type="entry name" value="AMP-dep_synth/lig_dom"/>
</dbReference>